<evidence type="ECO:0000313" key="2">
    <source>
        <dbReference type="Proteomes" id="UP000308705"/>
    </source>
</evidence>
<dbReference type="InterPro" id="IPR011042">
    <property type="entry name" value="6-blade_b-propeller_TolB-like"/>
</dbReference>
<evidence type="ECO:0000313" key="1">
    <source>
        <dbReference type="EMBL" id="TKK89904.1"/>
    </source>
</evidence>
<keyword evidence="2" id="KW-1185">Reference proteome</keyword>
<dbReference type="EMBL" id="SZQA01000005">
    <property type="protein sequence ID" value="TKK89904.1"/>
    <property type="molecule type" value="Genomic_DNA"/>
</dbReference>
<gene>
    <name evidence="1" type="ORF">FDA94_08495</name>
</gene>
<sequence>MGRFYLWTVFALRAVRRSHAMRRLLAVAAALVAIIPAAPAAAALPSGLVFYRYEHGVAIHSPYARQTVDPNGQFSVSQDGRKIAYVDINGKVHVKAGTVDKIIASGAVAGTPCATPAWSPDGTKVAYAVMSTEGSAPIAVVGADGKGRKTVGRTYGVCHLAWSGNGRYLAGYTGTTDGVHVLDITTGKSRKAKGVGWTNHVQSLSPDGRKVVYRPLGRNTEGGDGTWPLWYTPRIVDTVTGKRVVPPVKGTLIGAMYLNDGRLAVRVKGATRNTVVVLSPGFKVVRKISEPVQYRKYALLRVL</sequence>
<organism evidence="1 2">
    <name type="scientific">Herbidospora galbida</name>
    <dbReference type="NCBI Taxonomy" id="2575442"/>
    <lineage>
        <taxon>Bacteria</taxon>
        <taxon>Bacillati</taxon>
        <taxon>Actinomycetota</taxon>
        <taxon>Actinomycetes</taxon>
        <taxon>Streptosporangiales</taxon>
        <taxon>Streptosporangiaceae</taxon>
        <taxon>Herbidospora</taxon>
    </lineage>
</organism>
<accession>A0A4U3MMN7</accession>
<proteinExistence type="predicted"/>
<comment type="caution">
    <text evidence="1">The sequence shown here is derived from an EMBL/GenBank/DDBJ whole genome shotgun (WGS) entry which is preliminary data.</text>
</comment>
<dbReference type="SUPFAM" id="SSF82171">
    <property type="entry name" value="DPP6 N-terminal domain-like"/>
    <property type="match status" value="1"/>
</dbReference>
<reference evidence="1 2" key="1">
    <citation type="submission" date="2019-04" db="EMBL/GenBank/DDBJ databases">
        <title>Herbidospora sp. NEAU-GS14.nov., a novel actinomycete isolated from soil.</title>
        <authorList>
            <person name="Han L."/>
        </authorList>
    </citation>
    <scope>NUCLEOTIDE SEQUENCE [LARGE SCALE GENOMIC DNA]</scope>
    <source>
        <strain evidence="1 2">NEAU-GS14</strain>
    </source>
</reference>
<name>A0A4U3MMN7_9ACTN</name>
<dbReference type="OrthoDB" id="3347970at2"/>
<dbReference type="InterPro" id="IPR011659">
    <property type="entry name" value="WD40"/>
</dbReference>
<dbReference type="AlphaFoldDB" id="A0A4U3MMN7"/>
<dbReference type="Gene3D" id="2.120.10.30">
    <property type="entry name" value="TolB, C-terminal domain"/>
    <property type="match status" value="1"/>
</dbReference>
<dbReference type="Pfam" id="PF07676">
    <property type="entry name" value="PD40"/>
    <property type="match status" value="1"/>
</dbReference>
<dbReference type="Proteomes" id="UP000308705">
    <property type="component" value="Unassembled WGS sequence"/>
</dbReference>
<protein>
    <recommendedName>
        <fullName evidence="3">WD40 repeat domain-containing protein</fullName>
    </recommendedName>
</protein>
<evidence type="ECO:0008006" key="3">
    <source>
        <dbReference type="Google" id="ProtNLM"/>
    </source>
</evidence>